<sequence>MAVVRVLVVPVAVVFTVARMAVRVVRAVRAVAHVVVAGIAAAGGAVGIVAPAGTDRRPTRMMDMGTGMVIPAITILMVVMSAGGVGAAGKTG</sequence>
<keyword evidence="3" id="KW-1185">Reference proteome</keyword>
<dbReference type="AlphaFoldDB" id="A0A318QSU7"/>
<proteinExistence type="predicted"/>
<reference evidence="2 3" key="1">
    <citation type="submission" date="2017-07" db="EMBL/GenBank/DDBJ databases">
        <title>A draft genome sequence of Komagataeibacter sucrofermentans LMG 18788.</title>
        <authorList>
            <person name="Skraban J."/>
            <person name="Cleenwerck I."/>
            <person name="Vandamme P."/>
            <person name="Trcek J."/>
        </authorList>
    </citation>
    <scope>NUCLEOTIDE SEQUENCE [LARGE SCALE GENOMIC DNA]</scope>
    <source>
        <strain evidence="2 3">LMG 18788</strain>
    </source>
</reference>
<gene>
    <name evidence="2" type="ORF">CFR77_03335</name>
</gene>
<keyword evidence="1" id="KW-0812">Transmembrane</keyword>
<accession>A0A318QSU7</accession>
<keyword evidence="1" id="KW-1133">Transmembrane helix</keyword>
<evidence type="ECO:0000313" key="3">
    <source>
        <dbReference type="Proteomes" id="UP000247814"/>
    </source>
</evidence>
<comment type="caution">
    <text evidence="2">The sequence shown here is derived from an EMBL/GenBank/DDBJ whole genome shotgun (WGS) entry which is preliminary data.</text>
</comment>
<organism evidence="2 3">
    <name type="scientific">Komagataeibacter sucrofermentans</name>
    <dbReference type="NCBI Taxonomy" id="1053551"/>
    <lineage>
        <taxon>Bacteria</taxon>
        <taxon>Pseudomonadati</taxon>
        <taxon>Pseudomonadota</taxon>
        <taxon>Alphaproteobacteria</taxon>
        <taxon>Acetobacterales</taxon>
        <taxon>Acetobacteraceae</taxon>
        <taxon>Komagataeibacter</taxon>
    </lineage>
</organism>
<name>A0A318QSU7_9PROT</name>
<dbReference type="Proteomes" id="UP000247814">
    <property type="component" value="Unassembled WGS sequence"/>
</dbReference>
<protein>
    <submittedName>
        <fullName evidence="2">Uncharacterized protein</fullName>
    </submittedName>
</protein>
<feature type="transmembrane region" description="Helical" evidence="1">
    <location>
        <begin position="65"/>
        <end position="89"/>
    </location>
</feature>
<keyword evidence="1" id="KW-0472">Membrane</keyword>
<dbReference type="EMBL" id="NKUA01000003">
    <property type="protein sequence ID" value="PYD80441.1"/>
    <property type="molecule type" value="Genomic_DNA"/>
</dbReference>
<evidence type="ECO:0000313" key="2">
    <source>
        <dbReference type="EMBL" id="PYD80441.1"/>
    </source>
</evidence>
<evidence type="ECO:0000256" key="1">
    <source>
        <dbReference type="SAM" id="Phobius"/>
    </source>
</evidence>
<feature type="transmembrane region" description="Helical" evidence="1">
    <location>
        <begin position="31"/>
        <end position="53"/>
    </location>
</feature>